<dbReference type="GO" id="GO:0008815">
    <property type="term" value="F:citrate (pro-3S)-lyase activity"/>
    <property type="evidence" value="ECO:0007669"/>
    <property type="project" value="UniProtKB-EC"/>
</dbReference>
<dbReference type="EC" id="4.1.3.6" evidence="7"/>
<evidence type="ECO:0000259" key="6">
    <source>
        <dbReference type="Pfam" id="PF03328"/>
    </source>
</evidence>
<evidence type="ECO:0000256" key="5">
    <source>
        <dbReference type="PIRSR" id="PIRSR015582-2"/>
    </source>
</evidence>
<dbReference type="InterPro" id="IPR040442">
    <property type="entry name" value="Pyrv_kinase-like_dom_sf"/>
</dbReference>
<dbReference type="SUPFAM" id="SSF51621">
    <property type="entry name" value="Phosphoenolpyruvate/pyruvate domain"/>
    <property type="match status" value="1"/>
</dbReference>
<dbReference type="HOGENOM" id="CLU_044864_0_2_4"/>
<dbReference type="EC" id="4.1.3.34" evidence="7"/>
<keyword evidence="2 5" id="KW-0479">Metal-binding</keyword>
<dbReference type="RefSeq" id="WP_013958630.1">
    <property type="nucleotide sequence ID" value="NC_015727.1"/>
</dbReference>
<name>F8GVT0_CUPNN</name>
<dbReference type="PIRSF" id="PIRSF015582">
    <property type="entry name" value="Cit_lyase_B"/>
    <property type="match status" value="1"/>
</dbReference>
<dbReference type="AlphaFoldDB" id="F8GVT0"/>
<gene>
    <name evidence="7" type="primary">citE</name>
    <name evidence="7" type="ordered locus">CNE_BB1p01450</name>
</gene>
<evidence type="ECO:0000256" key="2">
    <source>
        <dbReference type="ARBA" id="ARBA00022723"/>
    </source>
</evidence>
<dbReference type="PANTHER" id="PTHR32308">
    <property type="entry name" value="LYASE BETA SUBUNIT, PUTATIVE (AFU_ORTHOLOGUE AFUA_4G13030)-RELATED"/>
    <property type="match status" value="1"/>
</dbReference>
<keyword evidence="3 5" id="KW-0460">Magnesium</keyword>
<feature type="binding site" evidence="5">
    <location>
        <position position="139"/>
    </location>
    <ligand>
        <name>Mg(2+)</name>
        <dbReference type="ChEBI" id="CHEBI:18420"/>
    </ligand>
</feature>
<dbReference type="GO" id="GO:0008816">
    <property type="term" value="F:citryl-CoA lyase activity"/>
    <property type="evidence" value="ECO:0007669"/>
    <property type="project" value="UniProtKB-EC"/>
</dbReference>
<dbReference type="InterPro" id="IPR015813">
    <property type="entry name" value="Pyrv/PenolPyrv_kinase-like_dom"/>
</dbReference>
<dbReference type="Pfam" id="PF03328">
    <property type="entry name" value="HpcH_HpaI"/>
    <property type="match status" value="1"/>
</dbReference>
<evidence type="ECO:0000256" key="1">
    <source>
        <dbReference type="ARBA" id="ARBA00001946"/>
    </source>
</evidence>
<evidence type="ECO:0000313" key="7">
    <source>
        <dbReference type="EMBL" id="AEI81572.1"/>
    </source>
</evidence>
<dbReference type="EMBL" id="CP002879">
    <property type="protein sequence ID" value="AEI81572.1"/>
    <property type="molecule type" value="Genomic_DNA"/>
</dbReference>
<protein>
    <submittedName>
        <fullName evidence="7">Citrate lyase beta subunit</fullName>
        <ecNumber evidence="7">4.1.3.34</ecNumber>
        <ecNumber evidence="7">4.1.3.6</ecNumber>
    </submittedName>
</protein>
<dbReference type="GO" id="GO:0006107">
    <property type="term" value="P:oxaloacetate metabolic process"/>
    <property type="evidence" value="ECO:0007669"/>
    <property type="project" value="TreeGrafter"/>
</dbReference>
<organism evidence="7 8">
    <name type="scientific">Cupriavidus necator (strain ATCC 43291 / DSM 13513 / CCUG 52238 / LMG 8453 / N-1)</name>
    <name type="common">Ralstonia eutropha</name>
    <dbReference type="NCBI Taxonomy" id="1042878"/>
    <lineage>
        <taxon>Bacteria</taxon>
        <taxon>Pseudomonadati</taxon>
        <taxon>Pseudomonadota</taxon>
        <taxon>Betaproteobacteria</taxon>
        <taxon>Burkholderiales</taxon>
        <taxon>Burkholderiaceae</taxon>
        <taxon>Cupriavidus</taxon>
    </lineage>
</organism>
<dbReference type="PANTHER" id="PTHR32308:SF0">
    <property type="entry name" value="HPCH_HPAI ALDOLASE_CITRATE LYASE DOMAIN-CONTAINING PROTEIN"/>
    <property type="match status" value="1"/>
</dbReference>
<dbReference type="InterPro" id="IPR005000">
    <property type="entry name" value="Aldolase/citrate-lyase_domain"/>
</dbReference>
<dbReference type="Gene3D" id="3.20.20.60">
    <property type="entry name" value="Phosphoenolpyruvate-binding domains"/>
    <property type="match status" value="1"/>
</dbReference>
<accession>F8GVT0</accession>
<evidence type="ECO:0000256" key="4">
    <source>
        <dbReference type="PIRSR" id="PIRSR015582-1"/>
    </source>
</evidence>
<dbReference type="GO" id="GO:0000287">
    <property type="term" value="F:magnesium ion binding"/>
    <property type="evidence" value="ECO:0007669"/>
    <property type="project" value="TreeGrafter"/>
</dbReference>
<comment type="cofactor">
    <cofactor evidence="1">
        <name>Mg(2+)</name>
        <dbReference type="ChEBI" id="CHEBI:18420"/>
    </cofactor>
</comment>
<sequence length="297" mass="32502">MIMRPTPSRRPVTLRRSWLFTSGMDERAQAAALASGADVLVPDLEEFTAPADRLVARPRVAALMSRCRALGIVAAVRINRLTGDGWDDLRGVMPGSPDAVFLPYVESADEIATLDRAISALEAELGLPKGTTEIVPTIESALGFIHIQHILAASERVRACLLAAEDLTADLGAERGPDSLELNHLRSRFHVECRAAGRVAIDCPYNYRDMQAQAEDLAWARRIGLKAKCAVYPEQVAQIHAAFTPSIAQVELAKELVARFEAARRGEPIGDALVESPDYHTARRLLTRDAEFKTWTA</sequence>
<evidence type="ECO:0000256" key="3">
    <source>
        <dbReference type="ARBA" id="ARBA00022842"/>
    </source>
</evidence>
<feature type="binding site" evidence="5">
    <location>
        <position position="166"/>
    </location>
    <ligand>
        <name>Mg(2+)</name>
        <dbReference type="ChEBI" id="CHEBI:18420"/>
    </ligand>
</feature>
<feature type="binding site" evidence="4">
    <location>
        <position position="139"/>
    </location>
    <ligand>
        <name>substrate</name>
    </ligand>
</feature>
<keyword evidence="7" id="KW-0614">Plasmid</keyword>
<geneLocation type="plasmid" evidence="7 8">
    <name>pBB1</name>
</geneLocation>
<proteinExistence type="predicted"/>
<dbReference type="Proteomes" id="UP000006798">
    <property type="component" value="Plasmid pBB1"/>
</dbReference>
<dbReference type="KEGG" id="cnc:CNE_BB1p01450"/>
<keyword evidence="7" id="KW-0456">Lyase</keyword>
<evidence type="ECO:0000313" key="8">
    <source>
        <dbReference type="Proteomes" id="UP000006798"/>
    </source>
</evidence>
<dbReference type="InterPro" id="IPR011206">
    <property type="entry name" value="Citrate_lyase_beta/mcl1/mcl2"/>
</dbReference>
<dbReference type="GeneID" id="34312157"/>
<feature type="domain" description="HpcH/HpaI aldolase/citrate lyase" evidence="6">
    <location>
        <begin position="16"/>
        <end position="212"/>
    </location>
</feature>
<reference evidence="7 8" key="1">
    <citation type="journal article" date="2011" name="J. Bacteriol.">
        <title>Complete genome sequence of the type strain Cupriavidus necator N-1.</title>
        <authorList>
            <person name="Poehlein A."/>
            <person name="Kusian B."/>
            <person name="Friedrich B."/>
            <person name="Daniel R."/>
            <person name="Bowien B."/>
        </authorList>
    </citation>
    <scope>NUCLEOTIDE SEQUENCE [LARGE SCALE GENOMIC DNA]</scope>
    <source>
        <strain evidence="8">ATCC 43291 / DSM 13513 / CCUG 52238 / LMG 8453 / N-1</strain>
        <plasmid evidence="7 8">pBB1</plasmid>
    </source>
</reference>
<feature type="binding site" evidence="4">
    <location>
        <position position="77"/>
    </location>
    <ligand>
        <name>substrate</name>
    </ligand>
</feature>